<name>A0A559M3K7_9HELO</name>
<feature type="compositionally biased region" description="Basic and acidic residues" evidence="1">
    <location>
        <begin position="81"/>
        <end position="99"/>
    </location>
</feature>
<feature type="compositionally biased region" description="Polar residues" evidence="1">
    <location>
        <begin position="127"/>
        <end position="138"/>
    </location>
</feature>
<dbReference type="Proteomes" id="UP000315522">
    <property type="component" value="Unassembled WGS sequence"/>
</dbReference>
<gene>
    <name evidence="2" type="ORF">LAWI1_G007442</name>
</gene>
<reference evidence="2 3" key="1">
    <citation type="submission" date="2018-05" db="EMBL/GenBank/DDBJ databases">
        <title>Genome sequencing and assembly of the regulated plant pathogen Lachnellula willkommii and related sister species for the development of diagnostic species identification markers.</title>
        <authorList>
            <person name="Giroux E."/>
            <person name="Bilodeau G."/>
        </authorList>
    </citation>
    <scope>NUCLEOTIDE SEQUENCE [LARGE SCALE GENOMIC DNA]</scope>
    <source>
        <strain evidence="2 3">CBS 172.35</strain>
    </source>
</reference>
<protein>
    <submittedName>
        <fullName evidence="2">Uncharacterized protein</fullName>
    </submittedName>
</protein>
<sequence length="443" mass="47861">MAALSTLAGWAALIAFTGAYWYYHTNSSKNRRSLAVKGANKQVESRNPKVKKPRQEGGLSSGDQEVKSGAKSQKKKTQVSKAEREVESIPRPQATKDDGRDDEIDNKEFARQLASLKTGTIMAPKSQAVNKQKSVKQSRAQEKKLPVETSSDNATAPSSATGGDADDDQSPLNSPELSATSMASAVTNGDVSDMLEKPAPGPSVLKITESSAPSRPKKAKPVATFEAVETKKQRQNRKKAEAKKLAREEDEKERQVTLEQQRRTARIAEGRAAKDGSSFTATKAPTESAWIASPDSGANGSKAANTSVDLLDTYEPSKTPAAPAPKKVTTVPAEALYSESELAGSDWQNNFSALPSEEEQTRLAMEESDNWKTVKAKERRKREKAAPTGPQSSGDERNDYGVPPVTAPSGPGKKWATTLVHVEPTGDVVERERELQDSEWEVA</sequence>
<evidence type="ECO:0000256" key="1">
    <source>
        <dbReference type="SAM" id="MobiDB-lite"/>
    </source>
</evidence>
<keyword evidence="3" id="KW-1185">Reference proteome</keyword>
<feature type="region of interest" description="Disordered" evidence="1">
    <location>
        <begin position="31"/>
        <end position="328"/>
    </location>
</feature>
<dbReference type="AlphaFoldDB" id="A0A559M3K7"/>
<feature type="compositionally biased region" description="Low complexity" evidence="1">
    <location>
        <begin position="318"/>
        <end position="328"/>
    </location>
</feature>
<dbReference type="EMBL" id="QGML01002363">
    <property type="protein sequence ID" value="TVY87533.1"/>
    <property type="molecule type" value="Genomic_DNA"/>
</dbReference>
<feature type="region of interest" description="Disordered" evidence="1">
    <location>
        <begin position="355"/>
        <end position="443"/>
    </location>
</feature>
<feature type="compositionally biased region" description="Basic and acidic residues" evidence="1">
    <location>
        <begin position="359"/>
        <end position="376"/>
    </location>
</feature>
<feature type="compositionally biased region" description="Polar residues" evidence="1">
    <location>
        <begin position="148"/>
        <end position="161"/>
    </location>
</feature>
<feature type="compositionally biased region" description="Basic and acidic residues" evidence="1">
    <location>
        <begin position="228"/>
        <end position="274"/>
    </location>
</feature>
<organism evidence="2 3">
    <name type="scientific">Lachnellula willkommii</name>
    <dbReference type="NCBI Taxonomy" id="215461"/>
    <lineage>
        <taxon>Eukaryota</taxon>
        <taxon>Fungi</taxon>
        <taxon>Dikarya</taxon>
        <taxon>Ascomycota</taxon>
        <taxon>Pezizomycotina</taxon>
        <taxon>Leotiomycetes</taxon>
        <taxon>Helotiales</taxon>
        <taxon>Lachnaceae</taxon>
        <taxon>Lachnellula</taxon>
    </lineage>
</organism>
<comment type="caution">
    <text evidence="2">The sequence shown here is derived from an EMBL/GenBank/DDBJ whole genome shotgun (WGS) entry which is preliminary data.</text>
</comment>
<feature type="compositionally biased region" description="Polar residues" evidence="1">
    <location>
        <begin position="170"/>
        <end position="190"/>
    </location>
</feature>
<feature type="compositionally biased region" description="Polar residues" evidence="1">
    <location>
        <begin position="296"/>
        <end position="308"/>
    </location>
</feature>
<accession>A0A559M3K7</accession>
<evidence type="ECO:0000313" key="3">
    <source>
        <dbReference type="Proteomes" id="UP000315522"/>
    </source>
</evidence>
<proteinExistence type="predicted"/>
<evidence type="ECO:0000313" key="2">
    <source>
        <dbReference type="EMBL" id="TVY87533.1"/>
    </source>
</evidence>